<feature type="transmembrane region" description="Helical" evidence="6">
    <location>
        <begin position="7"/>
        <end position="24"/>
    </location>
</feature>
<keyword evidence="6" id="KW-0472">Membrane</keyword>
<protein>
    <submittedName>
        <fullName evidence="7">Uncharacterized protein</fullName>
    </submittedName>
</protein>
<dbReference type="eggNOG" id="ENOG502QTZG">
    <property type="taxonomic scope" value="Eukaryota"/>
</dbReference>
<evidence type="ECO:0000256" key="5">
    <source>
        <dbReference type="ARBA" id="ARBA00023316"/>
    </source>
</evidence>
<dbReference type="GeneID" id="11504393"/>
<evidence type="ECO:0000256" key="3">
    <source>
        <dbReference type="ARBA" id="ARBA00022676"/>
    </source>
</evidence>
<keyword evidence="4" id="KW-0735">Signal-anchor</keyword>
<dbReference type="RefSeq" id="XP_003682601.1">
    <property type="nucleotide sequence ID" value="XM_003682553.1"/>
</dbReference>
<dbReference type="AlphaFoldDB" id="G8ZYB5"/>
<keyword evidence="6" id="KW-1133">Transmembrane helix</keyword>
<comment type="similarity">
    <text evidence="2">Belongs to the BMT family.</text>
</comment>
<dbReference type="GO" id="GO:0071555">
    <property type="term" value="P:cell wall organization"/>
    <property type="evidence" value="ECO:0007669"/>
    <property type="project" value="UniProtKB-KW"/>
</dbReference>
<evidence type="ECO:0000256" key="1">
    <source>
        <dbReference type="ARBA" id="ARBA00004606"/>
    </source>
</evidence>
<organism evidence="7 8">
    <name type="scientific">Torulaspora delbrueckii</name>
    <name type="common">Yeast</name>
    <name type="synonym">Candida colliculosa</name>
    <dbReference type="NCBI Taxonomy" id="4950"/>
    <lineage>
        <taxon>Eukaryota</taxon>
        <taxon>Fungi</taxon>
        <taxon>Dikarya</taxon>
        <taxon>Ascomycota</taxon>
        <taxon>Saccharomycotina</taxon>
        <taxon>Saccharomycetes</taxon>
        <taxon>Saccharomycetales</taxon>
        <taxon>Saccharomycetaceae</taxon>
        <taxon>Torulaspora</taxon>
    </lineage>
</organism>
<keyword evidence="3" id="KW-0328">Glycosyltransferase</keyword>
<dbReference type="HOGENOM" id="CLU_013841_0_0_1"/>
<keyword evidence="6" id="KW-0812">Transmembrane</keyword>
<proteinExistence type="inferred from homology"/>
<dbReference type="STRING" id="1076872.G8ZYB5"/>
<keyword evidence="8" id="KW-1185">Reference proteome</keyword>
<dbReference type="GO" id="GO:0016020">
    <property type="term" value="C:membrane"/>
    <property type="evidence" value="ECO:0007669"/>
    <property type="project" value="UniProtKB-SubCell"/>
</dbReference>
<evidence type="ECO:0000313" key="7">
    <source>
        <dbReference type="EMBL" id="CCE93390.1"/>
    </source>
</evidence>
<evidence type="ECO:0000256" key="4">
    <source>
        <dbReference type="ARBA" id="ARBA00022968"/>
    </source>
</evidence>
<dbReference type="KEGG" id="tdl:TDEL_0G00230"/>
<sequence>MLRRRSNVAWVVLIVIVFLLYRSLGPHPLPQGSARKSLGYRNKQTVQRKTDLLNADISQALKRQPWDLSPINHRITKQKYEDEEVVAFASNLDVDKVLVKKAKAAKKNEQDGNQLGLTFGSKDYKNSITCEDLAYRSVIQHSQEKAQLHDDLAELRHRLMSVPNFLSKEVTGEDEEEMTVPEIIEKKWYQFGSSAVWLESEQCYVVYSRVIYSSNHIKNHPHLSLVRAQAFDKDWNEIKGKRIPYVDVPRPADMQAALRQIDEEIGISDCSVHRSNQLAYDACVVENTRNGLTADKRRESILSKFYMTYPTILNIPFKTDGDWKGPEDPHVVLRRTEHGEEPVVIYNIRDEDLDRRIMVAFLPHRKIEPMVKFSIGGREQREIEKNWTPFFHRNVGESLISRGFIHFIYSFSPLEILKCSLNDGVCNLVFEADTLKISESNKFGGIRGGTQFIPLPDVLPQVDGAQVWIGFPKQHIDECGCGSVYYRPMFSVLVERDGVYSQEMMVPAMGFNMDVLAWDLKTTACKETNILSPNSIAYWGVAGQDPHTRKYEDYLIITVSEADSISKVITLKGVLNYILGIYREKDIMEKFAINEQADEIIGQTLHCLISSAFDSCKAYGEAHPEIKEEEKQE</sequence>
<keyword evidence="3" id="KW-0808">Transferase</keyword>
<dbReference type="InParanoid" id="G8ZYB5"/>
<evidence type="ECO:0000256" key="6">
    <source>
        <dbReference type="SAM" id="Phobius"/>
    </source>
</evidence>
<dbReference type="Proteomes" id="UP000005627">
    <property type="component" value="Chromosome 7"/>
</dbReference>
<dbReference type="EMBL" id="HE616748">
    <property type="protein sequence ID" value="CCE93390.1"/>
    <property type="molecule type" value="Genomic_DNA"/>
</dbReference>
<dbReference type="InterPro" id="IPR021988">
    <property type="entry name" value="BMT1"/>
</dbReference>
<dbReference type="GO" id="GO:0000030">
    <property type="term" value="F:mannosyltransferase activity"/>
    <property type="evidence" value="ECO:0007669"/>
    <property type="project" value="InterPro"/>
</dbReference>
<dbReference type="OrthoDB" id="3631276at2759"/>
<name>G8ZYB5_TORDE</name>
<evidence type="ECO:0000313" key="8">
    <source>
        <dbReference type="Proteomes" id="UP000005627"/>
    </source>
</evidence>
<keyword evidence="5" id="KW-0961">Cell wall biogenesis/degradation</keyword>
<reference evidence="7 8" key="1">
    <citation type="journal article" date="2011" name="Proc. Natl. Acad. Sci. U.S.A.">
        <title>Evolutionary erosion of yeast sex chromosomes by mating-type switching accidents.</title>
        <authorList>
            <person name="Gordon J.L."/>
            <person name="Armisen D."/>
            <person name="Proux-Wera E."/>
            <person name="Oheigeartaigh S.S."/>
            <person name="Byrne K.P."/>
            <person name="Wolfe K.H."/>
        </authorList>
    </citation>
    <scope>NUCLEOTIDE SEQUENCE [LARGE SCALE GENOMIC DNA]</scope>
    <source>
        <strain evidence="8">ATCC 10662 / CBS 1146 / NBRC 0425 / NCYC 2629 / NRRL Y-866</strain>
    </source>
</reference>
<gene>
    <name evidence="7" type="primary">TDEL0G00230</name>
    <name evidence="7" type="ORF">TDEL_0G00230</name>
</gene>
<comment type="subcellular location">
    <subcellularLocation>
        <location evidence="1">Membrane</location>
        <topology evidence="1">Single-pass type II membrane protein</topology>
    </subcellularLocation>
</comment>
<dbReference type="Pfam" id="PF12141">
    <property type="entry name" value="BMT"/>
    <property type="match status" value="2"/>
</dbReference>
<accession>G8ZYB5</accession>
<evidence type="ECO:0000256" key="2">
    <source>
        <dbReference type="ARBA" id="ARBA00009486"/>
    </source>
</evidence>